<keyword evidence="6" id="KW-0255">Endonuclease</keyword>
<name>A0A0F9S4T8_9ZZZZ</name>
<evidence type="ECO:0000256" key="6">
    <source>
        <dbReference type="ARBA" id="ARBA00022759"/>
    </source>
</evidence>
<dbReference type="PANTHER" id="PTHR46018">
    <property type="entry name" value="ZINC PHOSPHODIESTERASE ELAC PROTEIN 1"/>
    <property type="match status" value="1"/>
</dbReference>
<dbReference type="Gene3D" id="3.60.15.10">
    <property type="entry name" value="Ribonuclease Z/Hydroxyacylglutathione hydrolase-like"/>
    <property type="match status" value="1"/>
</dbReference>
<dbReference type="InterPro" id="IPR013471">
    <property type="entry name" value="RNase_Z/BN"/>
</dbReference>
<organism evidence="9">
    <name type="scientific">marine sediment metagenome</name>
    <dbReference type="NCBI Taxonomy" id="412755"/>
    <lineage>
        <taxon>unclassified sequences</taxon>
        <taxon>metagenomes</taxon>
        <taxon>ecological metagenomes</taxon>
    </lineage>
</organism>
<proteinExistence type="inferred from homology"/>
<dbReference type="NCBIfam" id="TIGR02651">
    <property type="entry name" value="RNase_Z"/>
    <property type="match status" value="1"/>
</dbReference>
<evidence type="ECO:0000256" key="3">
    <source>
        <dbReference type="ARBA" id="ARBA00022694"/>
    </source>
</evidence>
<evidence type="ECO:0000256" key="4">
    <source>
        <dbReference type="ARBA" id="ARBA00022722"/>
    </source>
</evidence>
<evidence type="ECO:0000256" key="2">
    <source>
        <dbReference type="ARBA" id="ARBA00011738"/>
    </source>
</evidence>
<dbReference type="HAMAP" id="MF_01818">
    <property type="entry name" value="RNase_Z_BN"/>
    <property type="match status" value="1"/>
</dbReference>
<keyword evidence="8" id="KW-0862">Zinc</keyword>
<protein>
    <submittedName>
        <fullName evidence="9">Uncharacterized protein</fullName>
    </submittedName>
</protein>
<dbReference type="Pfam" id="PF23023">
    <property type="entry name" value="Anti-Pycsar_Apyc1"/>
    <property type="match status" value="1"/>
</dbReference>
<keyword evidence="3" id="KW-0819">tRNA processing</keyword>
<dbReference type="CDD" id="cd07717">
    <property type="entry name" value="RNaseZ_ZiPD-like_MBL-fold"/>
    <property type="match status" value="1"/>
</dbReference>
<reference evidence="9" key="1">
    <citation type="journal article" date="2015" name="Nature">
        <title>Complex archaea that bridge the gap between prokaryotes and eukaryotes.</title>
        <authorList>
            <person name="Spang A."/>
            <person name="Saw J.H."/>
            <person name="Jorgensen S.L."/>
            <person name="Zaremba-Niedzwiedzka K."/>
            <person name="Martijn J."/>
            <person name="Lind A.E."/>
            <person name="van Eijk R."/>
            <person name="Schleper C."/>
            <person name="Guy L."/>
            <person name="Ettema T.J."/>
        </authorList>
    </citation>
    <scope>NUCLEOTIDE SEQUENCE</scope>
</reference>
<dbReference type="GO" id="GO:0042781">
    <property type="term" value="F:3'-tRNA processing endoribonuclease activity"/>
    <property type="evidence" value="ECO:0007669"/>
    <property type="project" value="TreeGrafter"/>
</dbReference>
<gene>
    <name evidence="9" type="ORF">LCGC14_0563900</name>
</gene>
<evidence type="ECO:0000256" key="1">
    <source>
        <dbReference type="ARBA" id="ARBA00001947"/>
    </source>
</evidence>
<sequence length="326" mass="37104">MDLFILGSSAATPTKDRNLSSIAIRYRNRVILFDCGEDFQRKYAEASLKFNKPLSIFITHFHGDHIIGLPGFLFRLSLNERSAPLTIFGPQNLFLYLLVHRKILGLKTNYPIKIVEIDHLNQEMSEYEGLESEVPKKKTNIEDNIIYNSKYFFIKYALVDHSVITYAYAFNEKLRLGKFHPDKARELGIPESHLWKVLQEGESIEFRGDKLDPLKEGIVGPKRPGRKITYSGDLKPTKSLIDLGKDSDILIHEATFAENLAELAEEKKHSTSTDAAIEAKEMKAKQLILTHISSRYQGDASKLLEEAKAIFPNTILANDLLKIELK</sequence>
<keyword evidence="5" id="KW-0479">Metal-binding</keyword>
<keyword evidence="4" id="KW-0540">Nuclease</keyword>
<comment type="cofactor">
    <cofactor evidence="1">
        <name>Zn(2+)</name>
        <dbReference type="ChEBI" id="CHEBI:29105"/>
    </cofactor>
</comment>
<dbReference type="AlphaFoldDB" id="A0A0F9S4T8"/>
<dbReference type="GO" id="GO:0046872">
    <property type="term" value="F:metal ion binding"/>
    <property type="evidence" value="ECO:0007669"/>
    <property type="project" value="UniProtKB-KW"/>
</dbReference>
<dbReference type="InterPro" id="IPR036866">
    <property type="entry name" value="RibonucZ/Hydroxyglut_hydro"/>
</dbReference>
<dbReference type="SUPFAM" id="SSF56281">
    <property type="entry name" value="Metallo-hydrolase/oxidoreductase"/>
    <property type="match status" value="1"/>
</dbReference>
<accession>A0A0F9S4T8</accession>
<dbReference type="NCBIfam" id="NF000801">
    <property type="entry name" value="PRK00055.1-3"/>
    <property type="match status" value="1"/>
</dbReference>
<keyword evidence="7" id="KW-0378">Hydrolase</keyword>
<evidence type="ECO:0000313" key="9">
    <source>
        <dbReference type="EMBL" id="KKN57262.1"/>
    </source>
</evidence>
<dbReference type="EMBL" id="LAZR01000811">
    <property type="protein sequence ID" value="KKN57262.1"/>
    <property type="molecule type" value="Genomic_DNA"/>
</dbReference>
<dbReference type="PANTHER" id="PTHR46018:SF2">
    <property type="entry name" value="ZINC PHOSPHODIESTERASE ELAC PROTEIN 1"/>
    <property type="match status" value="1"/>
</dbReference>
<evidence type="ECO:0000256" key="7">
    <source>
        <dbReference type="ARBA" id="ARBA00022801"/>
    </source>
</evidence>
<comment type="subunit">
    <text evidence="2">Homodimer.</text>
</comment>
<evidence type="ECO:0000256" key="8">
    <source>
        <dbReference type="ARBA" id="ARBA00022833"/>
    </source>
</evidence>
<evidence type="ECO:0000256" key="5">
    <source>
        <dbReference type="ARBA" id="ARBA00022723"/>
    </source>
</evidence>
<comment type="caution">
    <text evidence="9">The sequence shown here is derived from an EMBL/GenBank/DDBJ whole genome shotgun (WGS) entry which is preliminary data.</text>
</comment>